<dbReference type="InterPro" id="IPR008258">
    <property type="entry name" value="Transglycosylase_SLT_dom_1"/>
</dbReference>
<gene>
    <name evidence="7" type="ORF">Abor_010_142</name>
</gene>
<dbReference type="CDD" id="cd00254">
    <property type="entry name" value="LT-like"/>
    <property type="match status" value="1"/>
</dbReference>
<feature type="domain" description="Transglycosylase SLT" evidence="5">
    <location>
        <begin position="79"/>
        <end position="190"/>
    </location>
</feature>
<feature type="signal peptide" evidence="4">
    <location>
        <begin position="1"/>
        <end position="41"/>
    </location>
</feature>
<dbReference type="InterPro" id="IPR023346">
    <property type="entry name" value="Lysozyme-like_dom_sf"/>
</dbReference>
<dbReference type="InterPro" id="IPR007730">
    <property type="entry name" value="SPOR-like_dom"/>
</dbReference>
<keyword evidence="4" id="KW-0732">Signal</keyword>
<evidence type="ECO:0000256" key="2">
    <source>
        <dbReference type="ARBA" id="ARBA00009387"/>
    </source>
</evidence>
<dbReference type="GO" id="GO:0042834">
    <property type="term" value="F:peptidoglycan binding"/>
    <property type="evidence" value="ECO:0007669"/>
    <property type="project" value="InterPro"/>
</dbReference>
<dbReference type="STRING" id="1231341.Abor_010_142"/>
<sequence length="472" mass="49820">MKAGFQSYLSSQPVCSGRKAARRVASTLPALGLLMLLAACAGQPRPNGVPVADEAARYRAHARSYYAPPGPPEDPWGPYIKEAANRFDVPETWVRAVMQQESGGRLFHNGQFVTSVPGAMGLMQLMPPTYDEIRATYNLGDDPYEPHDNIMAGTAYIRQMYDVYGSPGFLAAYNAGPGRLEDFLTRNRTLPRETRNYVASIGRKIVGISPASRSQADLLVASHDSLAQSYKPIQTNSETDSVRLAWSNRGGGGSGPATSAPVTSDTAESGNGYGADWHPMPHAQATAVASNSVSSVWAQRLAAEKAATASQPVQVAQATDASDPVPNPAEETTVQSNAPAVEQDTLSAPILRVAAVTKAPQATAPTRSLHLVSPAMAEPAPLQSSKSRAAQPRNWAIQVGAFGSASLAQQATGSARSKANSALSSAKAQIAAVQVKKSRLYRARLTNLSHDDAVAACRRLSGCVVVSPTSRS</sequence>
<dbReference type="PANTHER" id="PTHR37423:SF2">
    <property type="entry name" value="MEMBRANE-BOUND LYTIC MUREIN TRANSGLYCOSYLASE C"/>
    <property type="match status" value="1"/>
</dbReference>
<evidence type="ECO:0000313" key="8">
    <source>
        <dbReference type="Proteomes" id="UP000032670"/>
    </source>
</evidence>
<feature type="compositionally biased region" description="Polar residues" evidence="3">
    <location>
        <begin position="256"/>
        <end position="269"/>
    </location>
</feature>
<evidence type="ECO:0000256" key="1">
    <source>
        <dbReference type="ARBA" id="ARBA00007734"/>
    </source>
</evidence>
<evidence type="ECO:0000313" key="7">
    <source>
        <dbReference type="EMBL" id="GAN65579.1"/>
    </source>
</evidence>
<dbReference type="EMBL" id="BAMX01000010">
    <property type="protein sequence ID" value="GAN65579.1"/>
    <property type="molecule type" value="Genomic_DNA"/>
</dbReference>
<feature type="chain" id="PRO_5030005853" evidence="4">
    <location>
        <begin position="42"/>
        <end position="472"/>
    </location>
</feature>
<feature type="region of interest" description="Disordered" evidence="3">
    <location>
        <begin position="231"/>
        <end position="278"/>
    </location>
</feature>
<evidence type="ECO:0000259" key="6">
    <source>
        <dbReference type="Pfam" id="PF05036"/>
    </source>
</evidence>
<organism evidence="7 8">
    <name type="scientific">Acetobacter orientalis</name>
    <dbReference type="NCBI Taxonomy" id="146474"/>
    <lineage>
        <taxon>Bacteria</taxon>
        <taxon>Pseudomonadati</taxon>
        <taxon>Pseudomonadota</taxon>
        <taxon>Alphaproteobacteria</taxon>
        <taxon>Acetobacterales</taxon>
        <taxon>Acetobacteraceae</taxon>
        <taxon>Acetobacter</taxon>
    </lineage>
</organism>
<feature type="region of interest" description="Disordered" evidence="3">
    <location>
        <begin position="308"/>
        <end position="342"/>
    </location>
</feature>
<feature type="compositionally biased region" description="Polar residues" evidence="3">
    <location>
        <begin position="308"/>
        <end position="320"/>
    </location>
</feature>
<dbReference type="GeneID" id="76203727"/>
<accession>A0A0D6NHT3</accession>
<accession>A0A6N3SXT9</accession>
<dbReference type="Proteomes" id="UP000032670">
    <property type="component" value="Unassembled WGS sequence"/>
</dbReference>
<proteinExistence type="inferred from homology"/>
<comment type="caution">
    <text evidence="7">The sequence shown here is derived from an EMBL/GenBank/DDBJ whole genome shotgun (WGS) entry which is preliminary data.</text>
</comment>
<protein>
    <submittedName>
        <fullName evidence="7">Murein transglycosylase</fullName>
    </submittedName>
</protein>
<name>A0A0D6NHT3_9PROT</name>
<feature type="domain" description="SPOR" evidence="6">
    <location>
        <begin position="392"/>
        <end position="466"/>
    </location>
</feature>
<dbReference type="Pfam" id="PF01464">
    <property type="entry name" value="SLT"/>
    <property type="match status" value="1"/>
</dbReference>
<evidence type="ECO:0000259" key="5">
    <source>
        <dbReference type="Pfam" id="PF01464"/>
    </source>
</evidence>
<dbReference type="Gene3D" id="1.10.530.10">
    <property type="match status" value="1"/>
</dbReference>
<reference evidence="7 8" key="1">
    <citation type="submission" date="2012-11" db="EMBL/GenBank/DDBJ databases">
        <title>Whole genome sequence of Acetobacter orientalis 21F-2.</title>
        <authorList>
            <person name="Azuma Y."/>
            <person name="Higashiura N."/>
            <person name="Hirakawa H."/>
            <person name="Matsushita K."/>
        </authorList>
    </citation>
    <scope>NUCLEOTIDE SEQUENCE [LARGE SCALE GENOMIC DNA]</scope>
    <source>
        <strain evidence="7 8">21F-2</strain>
    </source>
</reference>
<comment type="similarity">
    <text evidence="1">Belongs to the transglycosylase Slt family.</text>
</comment>
<dbReference type="AlphaFoldDB" id="A0A0D6NHT3"/>
<comment type="similarity">
    <text evidence="2">Belongs to the virb1 family.</text>
</comment>
<dbReference type="SUPFAM" id="SSF53955">
    <property type="entry name" value="Lysozyme-like"/>
    <property type="match status" value="1"/>
</dbReference>
<evidence type="ECO:0000256" key="4">
    <source>
        <dbReference type="SAM" id="SignalP"/>
    </source>
</evidence>
<keyword evidence="8" id="KW-1185">Reference proteome</keyword>
<dbReference type="Pfam" id="PF05036">
    <property type="entry name" value="SPOR"/>
    <property type="match status" value="1"/>
</dbReference>
<dbReference type="RefSeq" id="WP_084594369.1">
    <property type="nucleotide sequence ID" value="NZ_BAMX01000010.1"/>
</dbReference>
<evidence type="ECO:0000256" key="3">
    <source>
        <dbReference type="SAM" id="MobiDB-lite"/>
    </source>
</evidence>
<dbReference type="PANTHER" id="PTHR37423">
    <property type="entry name" value="SOLUBLE LYTIC MUREIN TRANSGLYCOSYLASE-RELATED"/>
    <property type="match status" value="1"/>
</dbReference>